<feature type="transmembrane region" description="Helical" evidence="10">
    <location>
        <begin position="342"/>
        <end position="370"/>
    </location>
</feature>
<dbReference type="SUPFAM" id="SSF90123">
    <property type="entry name" value="ABC transporter transmembrane region"/>
    <property type="match status" value="1"/>
</dbReference>
<dbReference type="PROSITE" id="PS50929">
    <property type="entry name" value="ABC_TM1F"/>
    <property type="match status" value="1"/>
</dbReference>
<dbReference type="Gene3D" id="3.40.50.300">
    <property type="entry name" value="P-loop containing nucleotide triphosphate hydrolases"/>
    <property type="match status" value="1"/>
</dbReference>
<dbReference type="InterPro" id="IPR003439">
    <property type="entry name" value="ABC_transporter-like_ATP-bd"/>
</dbReference>
<dbReference type="Gene3D" id="1.20.1560.10">
    <property type="entry name" value="ABC transporter type 1, transmembrane domain"/>
    <property type="match status" value="1"/>
</dbReference>
<dbReference type="OrthoDB" id="18720at2759"/>
<keyword evidence="8 10" id="KW-0472">Membrane</keyword>
<evidence type="ECO:0000256" key="2">
    <source>
        <dbReference type="ARBA" id="ARBA00022448"/>
    </source>
</evidence>
<organism evidence="12 13">
    <name type="scientific">Polysphondylium violaceum</name>
    <dbReference type="NCBI Taxonomy" id="133409"/>
    <lineage>
        <taxon>Eukaryota</taxon>
        <taxon>Amoebozoa</taxon>
        <taxon>Evosea</taxon>
        <taxon>Eumycetozoa</taxon>
        <taxon>Dictyostelia</taxon>
        <taxon>Dictyosteliales</taxon>
        <taxon>Dictyosteliaceae</taxon>
        <taxon>Polysphondylium</taxon>
    </lineage>
</organism>
<dbReference type="InterPro" id="IPR050173">
    <property type="entry name" value="ABC_transporter_C-like"/>
</dbReference>
<reference evidence="12" key="1">
    <citation type="submission" date="2020-01" db="EMBL/GenBank/DDBJ databases">
        <title>Development of genomics and gene disruption for Polysphondylium violaceum indicates a role for the polyketide synthase stlB in stalk morphogenesis.</title>
        <authorList>
            <person name="Narita B."/>
            <person name="Kawabe Y."/>
            <person name="Kin K."/>
            <person name="Saito T."/>
            <person name="Gibbs R."/>
            <person name="Kuspa A."/>
            <person name="Muzny D."/>
            <person name="Queller D."/>
            <person name="Richards S."/>
            <person name="Strassman J."/>
            <person name="Sucgang R."/>
            <person name="Worley K."/>
            <person name="Schaap P."/>
        </authorList>
    </citation>
    <scope>NUCLEOTIDE SEQUENCE</scope>
    <source>
        <strain evidence="12">QSvi11</strain>
    </source>
</reference>
<dbReference type="CDD" id="cd18579">
    <property type="entry name" value="ABC_6TM_ABCC_D1"/>
    <property type="match status" value="1"/>
</dbReference>
<keyword evidence="3 10" id="KW-0812">Transmembrane</keyword>
<proteinExistence type="predicted"/>
<dbReference type="GO" id="GO:0005524">
    <property type="term" value="F:ATP binding"/>
    <property type="evidence" value="ECO:0007669"/>
    <property type="project" value="UniProtKB-KW"/>
</dbReference>
<dbReference type="PANTHER" id="PTHR24223">
    <property type="entry name" value="ATP-BINDING CASSETTE SUB-FAMILY C"/>
    <property type="match status" value="1"/>
</dbReference>
<evidence type="ECO:0000256" key="9">
    <source>
        <dbReference type="SAM" id="MobiDB-lite"/>
    </source>
</evidence>
<evidence type="ECO:0000313" key="13">
    <source>
        <dbReference type="Proteomes" id="UP000695562"/>
    </source>
</evidence>
<evidence type="ECO:0000256" key="5">
    <source>
        <dbReference type="ARBA" id="ARBA00022741"/>
    </source>
</evidence>
<dbReference type="SUPFAM" id="SSF52540">
    <property type="entry name" value="P-loop containing nucleoside triphosphate hydrolases"/>
    <property type="match status" value="1"/>
</dbReference>
<evidence type="ECO:0000256" key="8">
    <source>
        <dbReference type="ARBA" id="ARBA00023136"/>
    </source>
</evidence>
<keyword evidence="6" id="KW-0067">ATP-binding</keyword>
<dbReference type="InterPro" id="IPR044746">
    <property type="entry name" value="ABCC_6TM_D1"/>
</dbReference>
<dbReference type="FunFam" id="1.20.1560.10:FF:000006">
    <property type="entry name" value="ATP-binding cassette, sub-family C (CFTR/MRP), member 9"/>
    <property type="match status" value="1"/>
</dbReference>
<dbReference type="InterPro" id="IPR036640">
    <property type="entry name" value="ABC1_TM_sf"/>
</dbReference>
<gene>
    <name evidence="12" type="ORF">CYY_007375</name>
</gene>
<dbReference type="Pfam" id="PF00005">
    <property type="entry name" value="ABC_tran"/>
    <property type="match status" value="1"/>
</dbReference>
<name>A0A8J4PR18_9MYCE</name>
<evidence type="ECO:0000313" key="12">
    <source>
        <dbReference type="EMBL" id="KAF2071300.1"/>
    </source>
</evidence>
<keyword evidence="7 10" id="KW-1133">Transmembrane helix</keyword>
<evidence type="ECO:0000259" key="11">
    <source>
        <dbReference type="PROSITE" id="PS50929"/>
    </source>
</evidence>
<dbReference type="InterPro" id="IPR027417">
    <property type="entry name" value="P-loop_NTPase"/>
</dbReference>
<feature type="region of interest" description="Disordered" evidence="9">
    <location>
        <begin position="1"/>
        <end position="38"/>
    </location>
</feature>
<feature type="compositionally biased region" description="Basic and acidic residues" evidence="9">
    <location>
        <begin position="1"/>
        <end position="14"/>
    </location>
</feature>
<evidence type="ECO:0000256" key="3">
    <source>
        <dbReference type="ARBA" id="ARBA00022692"/>
    </source>
</evidence>
<dbReference type="AlphaFoldDB" id="A0A8J4PR18"/>
<dbReference type="GO" id="GO:0016887">
    <property type="term" value="F:ATP hydrolysis activity"/>
    <property type="evidence" value="ECO:0007669"/>
    <property type="project" value="InterPro"/>
</dbReference>
<dbReference type="GO" id="GO:0140359">
    <property type="term" value="F:ABC-type transporter activity"/>
    <property type="evidence" value="ECO:0007669"/>
    <property type="project" value="InterPro"/>
</dbReference>
<evidence type="ECO:0000256" key="10">
    <source>
        <dbReference type="SAM" id="Phobius"/>
    </source>
</evidence>
<feature type="transmembrane region" description="Helical" evidence="10">
    <location>
        <begin position="157"/>
        <end position="177"/>
    </location>
</feature>
<feature type="transmembrane region" description="Helical" evidence="10">
    <location>
        <begin position="382"/>
        <end position="408"/>
    </location>
</feature>
<accession>A0A8J4PR18</accession>
<dbReference type="InterPro" id="IPR011527">
    <property type="entry name" value="ABC1_TM_dom"/>
</dbReference>
<comment type="caution">
    <text evidence="12">The sequence shown here is derived from an EMBL/GenBank/DDBJ whole genome shotgun (WGS) entry which is preliminary data.</text>
</comment>
<comment type="subcellular location">
    <subcellularLocation>
        <location evidence="1">Membrane</location>
        <topology evidence="1">Multi-pass membrane protein</topology>
    </subcellularLocation>
</comment>
<protein>
    <recommendedName>
        <fullName evidence="11">ABC transmembrane type-1 domain-containing protein</fullName>
    </recommendedName>
</protein>
<sequence>MREESESLLKKDNSDSTYYTSYNEPLTTKPSNKKTTDSERTFNYNPEENASWFSKLTFGFITPLMALGVKRPLTDKDVFPIQDRDESLHNYEQFAKNWDLLKETKTKRILLWSLQKTFGWELHLTYISKCVADLCEFLFPLMISKIIDFLQDPSLSVWYGLLYSLILTIGYLVNGLCESYWQYKVRVISLRVRSSLINAVYKKSLSVSNSVRERDGQSKGNTVNLMTVDVDTIREFITYFQYSLSVPIQIIICIVLLYQLIKWSTFVGFGTLVLFFPLNFLVGMKAAKINEQVMAVKDERASKVSEAIQSIRVLKFYGWARLMYDRIMAIRLREVELIKKELVLNAFLTFFWEVVPDFVIITGFSTFILVGDTLSVNTLVTALSLFFIVRFPLSLLPHVLTGFAYFMVSVNRVEKFLVNEELPNGYKDSKQSVHFGAVDNTQYINQHKLAISIQNASFKWTIPKVFEEEKEKEEKEKEKDDSEIIDRYQKSPLLDKERQEQQQQREQKNVLSDITLDIPKCKLSIIIGPVGSGKTSLLSAILGDMKLESGGFSRNGKIAYVSQLPWILNGTVRDNIIFGAQFDEK</sequence>
<evidence type="ECO:0000256" key="6">
    <source>
        <dbReference type="ARBA" id="ARBA00022840"/>
    </source>
</evidence>
<feature type="domain" description="ABC transmembrane type-1" evidence="11">
    <location>
        <begin position="127"/>
        <end position="404"/>
    </location>
</feature>
<dbReference type="EMBL" id="AJWJ01000390">
    <property type="protein sequence ID" value="KAF2071300.1"/>
    <property type="molecule type" value="Genomic_DNA"/>
</dbReference>
<feature type="transmembrane region" description="Helical" evidence="10">
    <location>
        <begin position="267"/>
        <end position="287"/>
    </location>
</feature>
<feature type="non-terminal residue" evidence="12">
    <location>
        <position position="1"/>
    </location>
</feature>
<evidence type="ECO:0000256" key="7">
    <source>
        <dbReference type="ARBA" id="ARBA00022989"/>
    </source>
</evidence>
<evidence type="ECO:0000256" key="4">
    <source>
        <dbReference type="ARBA" id="ARBA00022737"/>
    </source>
</evidence>
<dbReference type="Pfam" id="PF00664">
    <property type="entry name" value="ABC_membrane"/>
    <property type="match status" value="1"/>
</dbReference>
<keyword evidence="4" id="KW-0677">Repeat</keyword>
<dbReference type="Proteomes" id="UP000695562">
    <property type="component" value="Unassembled WGS sequence"/>
</dbReference>
<keyword evidence="13" id="KW-1185">Reference proteome</keyword>
<keyword evidence="5" id="KW-0547">Nucleotide-binding</keyword>
<evidence type="ECO:0000256" key="1">
    <source>
        <dbReference type="ARBA" id="ARBA00004141"/>
    </source>
</evidence>
<dbReference type="GO" id="GO:0016020">
    <property type="term" value="C:membrane"/>
    <property type="evidence" value="ECO:0007669"/>
    <property type="project" value="UniProtKB-SubCell"/>
</dbReference>
<feature type="compositionally biased region" description="Polar residues" evidence="9">
    <location>
        <begin position="15"/>
        <end position="30"/>
    </location>
</feature>
<keyword evidence="2" id="KW-0813">Transport</keyword>
<feature type="transmembrane region" description="Helical" evidence="10">
    <location>
        <begin position="242"/>
        <end position="261"/>
    </location>
</feature>